<gene>
    <name evidence="5" type="ORF">CEUSTIGMA_g6301.t1</name>
</gene>
<evidence type="ECO:0000313" key="6">
    <source>
        <dbReference type="Proteomes" id="UP000232323"/>
    </source>
</evidence>
<dbReference type="InterPro" id="IPR015943">
    <property type="entry name" value="WD40/YVTN_repeat-like_dom_sf"/>
</dbReference>
<dbReference type="Proteomes" id="UP000232323">
    <property type="component" value="Unassembled WGS sequence"/>
</dbReference>
<evidence type="ECO:0000256" key="2">
    <source>
        <dbReference type="ARBA" id="ARBA00023163"/>
    </source>
</evidence>
<dbReference type="InterPro" id="IPR052416">
    <property type="entry name" value="GTF3C_component"/>
</dbReference>
<proteinExistence type="predicted"/>
<dbReference type="InterPro" id="IPR036322">
    <property type="entry name" value="WD40_repeat_dom_sf"/>
</dbReference>
<keyword evidence="3" id="KW-0539">Nucleus</keyword>
<dbReference type="EMBL" id="BEGY01000036">
    <property type="protein sequence ID" value="GAX78863.1"/>
    <property type="molecule type" value="Genomic_DNA"/>
</dbReference>
<accession>A0A250X6Z8</accession>
<dbReference type="Gene3D" id="2.130.10.10">
    <property type="entry name" value="YVTN repeat-like/Quinoprotein amine dehydrogenase"/>
    <property type="match status" value="1"/>
</dbReference>
<evidence type="ECO:0000256" key="4">
    <source>
        <dbReference type="SAM" id="MobiDB-lite"/>
    </source>
</evidence>
<dbReference type="AlphaFoldDB" id="A0A250X6Z8"/>
<comment type="subcellular location">
    <subcellularLocation>
        <location evidence="1">Nucleus</location>
    </subcellularLocation>
</comment>
<keyword evidence="2" id="KW-0804">Transcription</keyword>
<dbReference type="PANTHER" id="PTHR15052">
    <property type="entry name" value="RNA POLYMERASE III TRANSCRIPTION INITIATION FACTOR COMPLEX SUBUNIT"/>
    <property type="match status" value="1"/>
</dbReference>
<sequence length="577" mass="62435">MLDVKFVLNDTPILFESEIPRVLWGSVSEQDHAENAKLQLLSGFTQKDVNSSINEQDLGIDFLMSTGGLIWKCDFMPRTGTFHSVPDSAYDEVIAVAVHPNGVRRNKAGQTVHGLGAVQLWTLPSASNDGMACGAKPFLSLCLAHKGLVTWDVKWCPNPELVHVQPQRLRHDAVAKQDAPGSATMLHSEDRISHPNCSLTAVSLLAFVSGDGCVHIVSVPKVSEVHRLSAGPAVQGSRGVHPLMLEVPPQYLITRDMLRGSVPCSLEWQQTSSASNPGCSAKTIQIVEETNQSASKRSLKLLIGSYDGMVSGWKLPCSSIHMLHNLFIVRADTLPIWVVQWCPACAAHDSLDSLQAHNFMTMSHSGTLKIWDDRDLTLPLHKQLISRNPIRSGAWGMNPHSCLSVHEDGCLRQLLLDPIVHNSTREVQLMSLYSVPNQGCLWAVSACHSLGFVLYCGANGVAVIMKMEVKADSRRRLPHAAIGGLSMKEGIMHVLTPAEASGLQTVFAGSSGGQQVKSSRGRGKAPSSSSAASTDIMDEAQALYACAVSPNIEQGRVWIAYGGYAGLLRCQRISLAL</sequence>
<evidence type="ECO:0000256" key="3">
    <source>
        <dbReference type="ARBA" id="ARBA00023242"/>
    </source>
</evidence>
<dbReference type="GO" id="GO:0000127">
    <property type="term" value="C:transcription factor TFIIIC complex"/>
    <property type="evidence" value="ECO:0007669"/>
    <property type="project" value="TreeGrafter"/>
</dbReference>
<evidence type="ECO:0008006" key="7">
    <source>
        <dbReference type="Google" id="ProtNLM"/>
    </source>
</evidence>
<dbReference type="GO" id="GO:0006383">
    <property type="term" value="P:transcription by RNA polymerase III"/>
    <property type="evidence" value="ECO:0007669"/>
    <property type="project" value="TreeGrafter"/>
</dbReference>
<name>A0A250X6Z8_9CHLO</name>
<comment type="caution">
    <text evidence="5">The sequence shown here is derived from an EMBL/GenBank/DDBJ whole genome shotgun (WGS) entry which is preliminary data.</text>
</comment>
<dbReference type="STRING" id="1157962.A0A250X6Z8"/>
<reference evidence="5 6" key="1">
    <citation type="submission" date="2017-08" db="EMBL/GenBank/DDBJ databases">
        <title>Acidophilic green algal genome provides insights into adaptation to an acidic environment.</title>
        <authorList>
            <person name="Hirooka S."/>
            <person name="Hirose Y."/>
            <person name="Kanesaki Y."/>
            <person name="Higuchi S."/>
            <person name="Fujiwara T."/>
            <person name="Onuma R."/>
            <person name="Era A."/>
            <person name="Ohbayashi R."/>
            <person name="Uzuka A."/>
            <person name="Nozaki H."/>
            <person name="Yoshikawa H."/>
            <person name="Miyagishima S.Y."/>
        </authorList>
    </citation>
    <scope>NUCLEOTIDE SEQUENCE [LARGE SCALE GENOMIC DNA]</scope>
    <source>
        <strain evidence="5 6">NIES-2499</strain>
    </source>
</reference>
<dbReference type="OrthoDB" id="4703at2759"/>
<organism evidence="5 6">
    <name type="scientific">Chlamydomonas eustigma</name>
    <dbReference type="NCBI Taxonomy" id="1157962"/>
    <lineage>
        <taxon>Eukaryota</taxon>
        <taxon>Viridiplantae</taxon>
        <taxon>Chlorophyta</taxon>
        <taxon>core chlorophytes</taxon>
        <taxon>Chlorophyceae</taxon>
        <taxon>CS clade</taxon>
        <taxon>Chlamydomonadales</taxon>
        <taxon>Chlamydomonadaceae</taxon>
        <taxon>Chlamydomonas</taxon>
    </lineage>
</organism>
<dbReference type="SUPFAM" id="SSF50978">
    <property type="entry name" value="WD40 repeat-like"/>
    <property type="match status" value="1"/>
</dbReference>
<feature type="region of interest" description="Disordered" evidence="4">
    <location>
        <begin position="511"/>
        <end position="531"/>
    </location>
</feature>
<evidence type="ECO:0000256" key="1">
    <source>
        <dbReference type="ARBA" id="ARBA00004123"/>
    </source>
</evidence>
<protein>
    <recommendedName>
        <fullName evidence="7">Transcription factor IIIC 90kDa subunit N-terminal domain-containing protein</fullName>
    </recommendedName>
</protein>
<dbReference type="PANTHER" id="PTHR15052:SF2">
    <property type="entry name" value="GENERAL TRANSCRIPTION FACTOR 3C POLYPEPTIDE 2"/>
    <property type="match status" value="1"/>
</dbReference>
<dbReference type="GO" id="GO:0005634">
    <property type="term" value="C:nucleus"/>
    <property type="evidence" value="ECO:0007669"/>
    <property type="project" value="UniProtKB-SubCell"/>
</dbReference>
<evidence type="ECO:0000313" key="5">
    <source>
        <dbReference type="EMBL" id="GAX78863.1"/>
    </source>
</evidence>
<keyword evidence="6" id="KW-1185">Reference proteome</keyword>